<dbReference type="InterPro" id="IPR018845">
    <property type="entry name" value="Initiator-bd"/>
</dbReference>
<dbReference type="Pfam" id="PF10416">
    <property type="entry name" value="IBD"/>
    <property type="match status" value="1"/>
</dbReference>
<accession>A0ABR2JD40</accession>
<dbReference type="Gene3D" id="1.10.10.10">
    <property type="entry name" value="Winged helix-like DNA-binding domain superfamily/Winged helix DNA-binding domain"/>
    <property type="match status" value="1"/>
</dbReference>
<evidence type="ECO:0000313" key="2">
    <source>
        <dbReference type="EMBL" id="KAK8875839.1"/>
    </source>
</evidence>
<dbReference type="Proteomes" id="UP001470230">
    <property type="component" value="Unassembled WGS sequence"/>
</dbReference>
<evidence type="ECO:0000259" key="1">
    <source>
        <dbReference type="Pfam" id="PF10416"/>
    </source>
</evidence>
<proteinExistence type="predicted"/>
<comment type="caution">
    <text evidence="2">The sequence shown here is derived from an EMBL/GenBank/DDBJ whole genome shotgun (WGS) entry which is preliminary data.</text>
</comment>
<reference evidence="2 3" key="1">
    <citation type="submission" date="2024-04" db="EMBL/GenBank/DDBJ databases">
        <title>Tritrichomonas musculus Genome.</title>
        <authorList>
            <person name="Alves-Ferreira E."/>
            <person name="Grigg M."/>
            <person name="Lorenzi H."/>
            <person name="Galac M."/>
        </authorList>
    </citation>
    <scope>NUCLEOTIDE SEQUENCE [LARGE SCALE GENOMIC DNA]</scope>
    <source>
        <strain evidence="2 3">EAF2021</strain>
    </source>
</reference>
<evidence type="ECO:0000313" key="3">
    <source>
        <dbReference type="Proteomes" id="UP001470230"/>
    </source>
</evidence>
<keyword evidence="3" id="KW-1185">Reference proteome</keyword>
<name>A0ABR2JD40_9EUKA</name>
<dbReference type="InterPro" id="IPR036388">
    <property type="entry name" value="WH-like_DNA-bd_sf"/>
</dbReference>
<dbReference type="EMBL" id="JAPFFF010000012">
    <property type="protein sequence ID" value="KAK8875839.1"/>
    <property type="molecule type" value="Genomic_DNA"/>
</dbReference>
<sequence length="428" mass="48990">MDQEDQFHSFWGEPTQMLDPGLPFFIPEIPKLPFEEQVPSPNAHEFSEGFQLSPTLIPMSSAPISTVAFPSFNTNEPDMLDKSSETLYSLRKYTPAQPSIEENISQMNDFNIYSNYSQPEPTIKTKVKTPRSQKTKHSKKTKLNSSLTADQIPNIQISSNTISSSQTQEFFENLSKVLDKPLTKEQIAFISNILPRGENQNVINVSPNNHNNTNNTNNTNCITNNISNITQKKITNSFNQRVRDINNRPNVRLNDDTDFNLSCQESEFVINPQKLGFIPSNSWMDKEITFGYLVTSFFQKRNNASSRFSHKLYNALRLSSAHPNLTPYIGVEWITPTILKVNKYTFARLLRIKTIDGSLFHQQGNFPSHGFVELTEREAHEFLTPNQLEDVDYETVRLLRHPAGIFTRDCTGSDIADCKWINSRRRLQ</sequence>
<protein>
    <recommendedName>
        <fullName evidence="1">Initiator binding domain-containing protein</fullName>
    </recommendedName>
</protein>
<feature type="domain" description="Initiator binding" evidence="1">
    <location>
        <begin position="286"/>
        <end position="379"/>
    </location>
</feature>
<organism evidence="2 3">
    <name type="scientific">Tritrichomonas musculus</name>
    <dbReference type="NCBI Taxonomy" id="1915356"/>
    <lineage>
        <taxon>Eukaryota</taxon>
        <taxon>Metamonada</taxon>
        <taxon>Parabasalia</taxon>
        <taxon>Tritrichomonadida</taxon>
        <taxon>Tritrichomonadidae</taxon>
        <taxon>Tritrichomonas</taxon>
    </lineage>
</organism>
<gene>
    <name evidence="2" type="ORF">M9Y10_006014</name>
</gene>